<feature type="compositionally biased region" description="Basic residues" evidence="5">
    <location>
        <begin position="1"/>
        <end position="10"/>
    </location>
</feature>
<dbReference type="InterPro" id="IPR035979">
    <property type="entry name" value="RBD_domain_sf"/>
</dbReference>
<feature type="region of interest" description="Disordered" evidence="5">
    <location>
        <begin position="1"/>
        <end position="132"/>
    </location>
</feature>
<dbReference type="PROSITE" id="PS50102">
    <property type="entry name" value="RRM"/>
    <property type="match status" value="1"/>
</dbReference>
<keyword evidence="2 4" id="KW-0694">RNA-binding</keyword>
<dbReference type="InterPro" id="IPR012677">
    <property type="entry name" value="Nucleotide-bd_a/b_plait_sf"/>
</dbReference>
<dbReference type="STRING" id="1220924.W2SCR4"/>
<protein>
    <recommendedName>
        <fullName evidence="6">RRM domain-containing protein</fullName>
    </recommendedName>
</protein>
<dbReference type="Proteomes" id="UP000030752">
    <property type="component" value="Unassembled WGS sequence"/>
</dbReference>
<dbReference type="eggNOG" id="KOG4208">
    <property type="taxonomic scope" value="Eukaryota"/>
</dbReference>
<dbReference type="HOGENOM" id="CLU_025741_5_2_1"/>
<evidence type="ECO:0000313" key="8">
    <source>
        <dbReference type="Proteomes" id="UP000030752"/>
    </source>
</evidence>
<name>W2SCR4_CYPE1</name>
<reference evidence="7 8" key="1">
    <citation type="submission" date="2013-03" db="EMBL/GenBank/DDBJ databases">
        <title>The Genome Sequence of Phialophora europaea CBS 101466.</title>
        <authorList>
            <consortium name="The Broad Institute Genomics Platform"/>
            <person name="Cuomo C."/>
            <person name="de Hoog S."/>
            <person name="Gorbushina A."/>
            <person name="Walker B."/>
            <person name="Young S.K."/>
            <person name="Zeng Q."/>
            <person name="Gargeya S."/>
            <person name="Fitzgerald M."/>
            <person name="Haas B."/>
            <person name="Abouelleil A."/>
            <person name="Allen A.W."/>
            <person name="Alvarado L."/>
            <person name="Arachchi H.M."/>
            <person name="Berlin A.M."/>
            <person name="Chapman S.B."/>
            <person name="Gainer-Dewar J."/>
            <person name="Goldberg J."/>
            <person name="Griggs A."/>
            <person name="Gujja S."/>
            <person name="Hansen M."/>
            <person name="Howarth C."/>
            <person name="Imamovic A."/>
            <person name="Ireland A."/>
            <person name="Larimer J."/>
            <person name="McCowan C."/>
            <person name="Murphy C."/>
            <person name="Pearson M."/>
            <person name="Poon T.W."/>
            <person name="Priest M."/>
            <person name="Roberts A."/>
            <person name="Saif S."/>
            <person name="Shea T."/>
            <person name="Sisk P."/>
            <person name="Sykes S."/>
            <person name="Wortman J."/>
            <person name="Nusbaum C."/>
            <person name="Birren B."/>
        </authorList>
    </citation>
    <scope>NUCLEOTIDE SEQUENCE [LARGE SCALE GENOMIC DNA]</scope>
    <source>
        <strain evidence="7 8">CBS 101466</strain>
    </source>
</reference>
<feature type="region of interest" description="Disordered" evidence="5">
    <location>
        <begin position="353"/>
        <end position="480"/>
    </location>
</feature>
<dbReference type="GO" id="GO:0005730">
    <property type="term" value="C:nucleolus"/>
    <property type="evidence" value="ECO:0007669"/>
    <property type="project" value="UniProtKB-SubCell"/>
</dbReference>
<feature type="compositionally biased region" description="Basic and acidic residues" evidence="5">
    <location>
        <begin position="375"/>
        <end position="396"/>
    </location>
</feature>
<comment type="subcellular location">
    <subcellularLocation>
        <location evidence="1">Nucleus</location>
        <location evidence="1">Nucleolus</location>
    </subcellularLocation>
</comment>
<dbReference type="SMART" id="SM00360">
    <property type="entry name" value="RRM"/>
    <property type="match status" value="1"/>
</dbReference>
<sequence length="480" mass="52258">MSKTGSKRKGGPASDVPTKKIKTATAPATAPTTTDIPTSQSTGKLQKRQLEKDKKAGTMDAQASNAELEVQGVADAIKSRGDAPDVGSGPTTEQKSAKKEKKSKLAGGKADKDTKTDKSDSESRVVMTAEEEERFKRLNKPIELADFVGFGESGDEKQDQSEVDDAALLKGFESDTSREGEALDIQETPPIVDVDGKVEAKLLEARKKSTGDEQPGTIYVGRIPHGFYEIQMRAFFSQFGDITRLRLSRNRSTGASKHYAFIEFASAEVAKIAAETMNGYLMFGHILKSKFAPDETLHADVWKGANKKFRKLPYTKLEGQKLAAPKTVEQWQSKNIKEESRRKNKAKALQSMGYEMPVKPLADPASLNPSKKRKHLDDAAASRQLRLENGDSSKLEDTDDDVASREPSALELPAVDAEQAKNADSSNKRKSKKKPAATNADVAAKVSQKSGNEPEAQEAQTKKDKKAKKSKKTKTEGAQA</sequence>
<evidence type="ECO:0000256" key="1">
    <source>
        <dbReference type="ARBA" id="ARBA00004604"/>
    </source>
</evidence>
<feature type="compositionally biased region" description="Low complexity" evidence="5">
    <location>
        <begin position="23"/>
        <end position="38"/>
    </location>
</feature>
<dbReference type="OrthoDB" id="21467at2759"/>
<evidence type="ECO:0000259" key="6">
    <source>
        <dbReference type="PROSITE" id="PS50102"/>
    </source>
</evidence>
<dbReference type="EMBL" id="KB822711">
    <property type="protein sequence ID" value="ETN46511.1"/>
    <property type="molecule type" value="Genomic_DNA"/>
</dbReference>
<dbReference type="AlphaFoldDB" id="W2SCR4"/>
<evidence type="ECO:0000313" key="7">
    <source>
        <dbReference type="EMBL" id="ETN46511.1"/>
    </source>
</evidence>
<keyword evidence="3" id="KW-0539">Nucleus</keyword>
<proteinExistence type="predicted"/>
<feature type="compositionally biased region" description="Basic residues" evidence="5">
    <location>
        <begin position="463"/>
        <end position="472"/>
    </location>
</feature>
<evidence type="ECO:0000256" key="4">
    <source>
        <dbReference type="PROSITE-ProRule" id="PRU00176"/>
    </source>
</evidence>
<dbReference type="PANTHER" id="PTHR46754">
    <property type="entry name" value="MKI67 FHA DOMAIN-INTERACTING NUCLEOLAR PHOSPHOPROTEIN"/>
    <property type="match status" value="1"/>
</dbReference>
<dbReference type="GeneID" id="19968035"/>
<feature type="domain" description="RRM" evidence="6">
    <location>
        <begin position="216"/>
        <end position="294"/>
    </location>
</feature>
<dbReference type="Pfam" id="PF00076">
    <property type="entry name" value="RRM_1"/>
    <property type="match status" value="1"/>
</dbReference>
<accession>W2SCR4</accession>
<organism evidence="7 8">
    <name type="scientific">Cyphellophora europaea (strain CBS 101466)</name>
    <name type="common">Phialophora europaea</name>
    <dbReference type="NCBI Taxonomy" id="1220924"/>
    <lineage>
        <taxon>Eukaryota</taxon>
        <taxon>Fungi</taxon>
        <taxon>Dikarya</taxon>
        <taxon>Ascomycota</taxon>
        <taxon>Pezizomycotina</taxon>
        <taxon>Eurotiomycetes</taxon>
        <taxon>Chaetothyriomycetidae</taxon>
        <taxon>Chaetothyriales</taxon>
        <taxon>Cyphellophoraceae</taxon>
        <taxon>Cyphellophora</taxon>
    </lineage>
</organism>
<dbReference type="GO" id="GO:0003723">
    <property type="term" value="F:RNA binding"/>
    <property type="evidence" value="ECO:0007669"/>
    <property type="project" value="UniProtKB-UniRule"/>
</dbReference>
<gene>
    <name evidence="7" type="ORF">HMPREF1541_00696</name>
</gene>
<dbReference type="Gene3D" id="3.30.70.330">
    <property type="match status" value="1"/>
</dbReference>
<dbReference type="SUPFAM" id="SSF54928">
    <property type="entry name" value="RNA-binding domain, RBD"/>
    <property type="match status" value="1"/>
</dbReference>
<dbReference type="InterPro" id="IPR000504">
    <property type="entry name" value="RRM_dom"/>
</dbReference>
<keyword evidence="8" id="KW-1185">Reference proteome</keyword>
<evidence type="ECO:0000256" key="2">
    <source>
        <dbReference type="ARBA" id="ARBA00022884"/>
    </source>
</evidence>
<dbReference type="CDD" id="cd12307">
    <property type="entry name" value="RRM_NIFK_like"/>
    <property type="match status" value="1"/>
</dbReference>
<dbReference type="InParanoid" id="W2SCR4"/>
<dbReference type="RefSeq" id="XP_008711223.1">
    <property type="nucleotide sequence ID" value="XM_008713001.1"/>
</dbReference>
<dbReference type="VEuPathDB" id="FungiDB:HMPREF1541_00696"/>
<evidence type="ECO:0000256" key="5">
    <source>
        <dbReference type="SAM" id="MobiDB-lite"/>
    </source>
</evidence>
<feature type="compositionally biased region" description="Basic and acidic residues" evidence="5">
    <location>
        <begin position="48"/>
        <end position="57"/>
    </location>
</feature>
<evidence type="ECO:0000256" key="3">
    <source>
        <dbReference type="ARBA" id="ARBA00023242"/>
    </source>
</evidence>
<feature type="compositionally biased region" description="Basic and acidic residues" evidence="5">
    <location>
        <begin position="109"/>
        <end position="123"/>
    </location>
</feature>